<comment type="caution">
    <text evidence="2">The sequence shown here is derived from an EMBL/GenBank/DDBJ whole genome shotgun (WGS) entry which is preliminary data.</text>
</comment>
<evidence type="ECO:0000259" key="1">
    <source>
        <dbReference type="SMART" id="SM00065"/>
    </source>
</evidence>
<dbReference type="Gene3D" id="3.30.450.40">
    <property type="match status" value="1"/>
</dbReference>
<sequence length="447" mass="48863">MKPGLDAIRHCLEGAIPGVVATCDADGVPNVSYVSQIHYADSAHVALSFQFFNKTRGNMLANPQLTAYLIDPETGGRYRLALLYLRTETEGPLFQRMKAKLAGIASQTGMAGVFRLRGADICRVLDIEPVPAAEAPRRPPACNRLSALHTLIERLENCHDMAGLFEETLVGLEDCLGIRHAMLMMADGPGRKLYTVASRGYACSGIGSEIPLGAGVIGVAAEHRTPIRITHMAAEYGYGKAVCEAFARDDRQLETAIPFPGLPEPHSQIAVPLLAGGRLLGVLYADSDTDLRFTYDDEDALSVLCRFVAQALTRLREPAEAEAETDSAAARAEPPAASVLPVRYFAANQSIFLGDDYLIKGVAGAILWRLLQLYTQEGRREFSNRELRLDRHLHLPDIDDNLEARLILLQRRLAEKTDALALVKTGRGRFRLAVRQTPQLLEQPAAS</sequence>
<dbReference type="PANTHER" id="PTHR40660">
    <property type="entry name" value="5'-PHOSPHATE OXIDASE PUTATIVE DOMAIN-CONTAINING PROTEIN-RELATED"/>
    <property type="match status" value="1"/>
</dbReference>
<feature type="domain" description="GAF" evidence="1">
    <location>
        <begin position="160"/>
        <end position="322"/>
    </location>
</feature>
<dbReference type="SUPFAM" id="SSF55781">
    <property type="entry name" value="GAF domain-like"/>
    <property type="match status" value="1"/>
</dbReference>
<dbReference type="InterPro" id="IPR012349">
    <property type="entry name" value="Split_barrel_FMN-bd"/>
</dbReference>
<name>A0A4V2G6B1_9GAMM</name>
<dbReference type="EMBL" id="SHKX01000010">
    <property type="protein sequence ID" value="RZU47986.1"/>
    <property type="molecule type" value="Genomic_DNA"/>
</dbReference>
<evidence type="ECO:0000313" key="3">
    <source>
        <dbReference type="Proteomes" id="UP000292423"/>
    </source>
</evidence>
<dbReference type="SMART" id="SM00065">
    <property type="entry name" value="GAF"/>
    <property type="match status" value="1"/>
</dbReference>
<dbReference type="Gene3D" id="2.30.110.10">
    <property type="entry name" value="Electron Transport, Fmn-binding Protein, Chain A"/>
    <property type="match status" value="1"/>
</dbReference>
<dbReference type="OrthoDB" id="1494384at2"/>
<dbReference type="Pfam" id="PF01243">
    <property type="entry name" value="PNPOx_N"/>
    <property type="match status" value="1"/>
</dbReference>
<dbReference type="PANTHER" id="PTHR40660:SF1">
    <property type="entry name" value="5'-PHOSPHATE OXIDASE PUTATIVE DOMAIN-CONTAINING PROTEIN-RELATED"/>
    <property type="match status" value="1"/>
</dbReference>
<proteinExistence type="predicted"/>
<keyword evidence="3" id="KW-1185">Reference proteome</keyword>
<dbReference type="InterPro" id="IPR011576">
    <property type="entry name" value="Pyridox_Oxase_N"/>
</dbReference>
<gene>
    <name evidence="2" type="ORF">EV700_0955</name>
</gene>
<dbReference type="InterPro" id="IPR003018">
    <property type="entry name" value="GAF"/>
</dbReference>
<dbReference type="RefSeq" id="WP_130411200.1">
    <property type="nucleotide sequence ID" value="NZ_SHKX01000010.1"/>
</dbReference>
<evidence type="ECO:0000313" key="2">
    <source>
        <dbReference type="EMBL" id="RZU47986.1"/>
    </source>
</evidence>
<protein>
    <submittedName>
        <fullName evidence="2">Pyridoxamine 5'-phosphate oxidase</fullName>
    </submittedName>
</protein>
<accession>A0A4V2G6B1</accession>
<dbReference type="InterPro" id="IPR029016">
    <property type="entry name" value="GAF-like_dom_sf"/>
</dbReference>
<reference evidence="2 3" key="1">
    <citation type="submission" date="2019-02" db="EMBL/GenBank/DDBJ databases">
        <title>Genomic Encyclopedia of Type Strains, Phase IV (KMG-IV): sequencing the most valuable type-strain genomes for metagenomic binning, comparative biology and taxonomic classification.</title>
        <authorList>
            <person name="Goeker M."/>
        </authorList>
    </citation>
    <scope>NUCLEOTIDE SEQUENCE [LARGE SCALE GENOMIC DNA]</scope>
    <source>
        <strain evidence="2 3">DSM 105135</strain>
    </source>
</reference>
<dbReference type="Proteomes" id="UP000292423">
    <property type="component" value="Unassembled WGS sequence"/>
</dbReference>
<dbReference type="Pfam" id="PF01590">
    <property type="entry name" value="GAF"/>
    <property type="match status" value="1"/>
</dbReference>
<dbReference type="SUPFAM" id="SSF50475">
    <property type="entry name" value="FMN-binding split barrel"/>
    <property type="match status" value="1"/>
</dbReference>
<dbReference type="AlphaFoldDB" id="A0A4V2G6B1"/>
<organism evidence="2 3">
    <name type="scientific">Fluviicoccus keumensis</name>
    <dbReference type="NCBI Taxonomy" id="1435465"/>
    <lineage>
        <taxon>Bacteria</taxon>
        <taxon>Pseudomonadati</taxon>
        <taxon>Pseudomonadota</taxon>
        <taxon>Gammaproteobacteria</taxon>
        <taxon>Moraxellales</taxon>
        <taxon>Moraxellaceae</taxon>
        <taxon>Fluviicoccus</taxon>
    </lineage>
</organism>